<dbReference type="PANTHER" id="PTHR43827:SF3">
    <property type="entry name" value="NADP-DEPENDENT OXIDOREDUCTASE DOMAIN-CONTAINING PROTEIN"/>
    <property type="match status" value="1"/>
</dbReference>
<dbReference type="InterPro" id="IPR020471">
    <property type="entry name" value="AKR"/>
</dbReference>
<dbReference type="InterPro" id="IPR023210">
    <property type="entry name" value="NADP_OxRdtase_dom"/>
</dbReference>
<dbReference type="PRINTS" id="PR00069">
    <property type="entry name" value="ALDKETRDTASE"/>
</dbReference>
<dbReference type="EMBL" id="JAACJP010000017">
    <property type="protein sequence ID" value="KAF5379086.1"/>
    <property type="molecule type" value="Genomic_DNA"/>
</dbReference>
<evidence type="ECO:0000313" key="5">
    <source>
        <dbReference type="EMBL" id="KAF5379086.1"/>
    </source>
</evidence>
<proteinExistence type="inferred from homology"/>
<accession>A0A8H5M391</accession>
<gene>
    <name evidence="5" type="ORF">D9615_005917</name>
</gene>
<dbReference type="OrthoDB" id="416253at2759"/>
<dbReference type="AlphaFoldDB" id="A0A8H5M391"/>
<dbReference type="Pfam" id="PF00248">
    <property type="entry name" value="Aldo_ket_red"/>
    <property type="match status" value="1"/>
</dbReference>
<keyword evidence="6" id="KW-1185">Reference proteome</keyword>
<dbReference type="FunFam" id="3.20.20.100:FF:000002">
    <property type="entry name" value="2,5-diketo-D-gluconic acid reductase A"/>
    <property type="match status" value="1"/>
</dbReference>
<evidence type="ECO:0000259" key="4">
    <source>
        <dbReference type="Pfam" id="PF00248"/>
    </source>
</evidence>
<dbReference type="PROSITE" id="PS00063">
    <property type="entry name" value="ALDOKETO_REDUCTASE_3"/>
    <property type="match status" value="1"/>
</dbReference>
<dbReference type="SUPFAM" id="SSF51430">
    <property type="entry name" value="NAD(P)-linked oxidoreductase"/>
    <property type="match status" value="1"/>
</dbReference>
<dbReference type="Proteomes" id="UP000565441">
    <property type="component" value="Unassembled WGS sequence"/>
</dbReference>
<dbReference type="InterPro" id="IPR036812">
    <property type="entry name" value="NAD(P)_OxRdtase_dom_sf"/>
</dbReference>
<feature type="domain" description="NADP-dependent oxidoreductase" evidence="4">
    <location>
        <begin position="96"/>
        <end position="349"/>
    </location>
</feature>
<dbReference type="PANTHER" id="PTHR43827">
    <property type="entry name" value="2,5-DIKETO-D-GLUCONIC ACID REDUCTASE"/>
    <property type="match status" value="1"/>
</dbReference>
<dbReference type="Gene3D" id="3.20.20.100">
    <property type="entry name" value="NADP-dependent oxidoreductase domain"/>
    <property type="match status" value="1"/>
</dbReference>
<dbReference type="InterPro" id="IPR018170">
    <property type="entry name" value="Aldo/ket_reductase_CS"/>
</dbReference>
<keyword evidence="2" id="KW-0521">NADP</keyword>
<evidence type="ECO:0000313" key="6">
    <source>
        <dbReference type="Proteomes" id="UP000565441"/>
    </source>
</evidence>
<keyword evidence="3" id="KW-0560">Oxidoreductase</keyword>
<comment type="similarity">
    <text evidence="1">Belongs to the aldo/keto reductase family.</text>
</comment>
<comment type="caution">
    <text evidence="5">The sequence shown here is derived from an EMBL/GenBank/DDBJ whole genome shotgun (WGS) entry which is preliminary data.</text>
</comment>
<dbReference type="GO" id="GO:0016616">
    <property type="term" value="F:oxidoreductase activity, acting on the CH-OH group of donors, NAD or NADP as acceptor"/>
    <property type="evidence" value="ECO:0007669"/>
    <property type="project" value="UniProtKB-ARBA"/>
</dbReference>
<protein>
    <recommendedName>
        <fullName evidence="4">NADP-dependent oxidoreductase domain-containing protein</fullName>
    </recommendedName>
</protein>
<organism evidence="5 6">
    <name type="scientific">Tricholomella constricta</name>
    <dbReference type="NCBI Taxonomy" id="117010"/>
    <lineage>
        <taxon>Eukaryota</taxon>
        <taxon>Fungi</taxon>
        <taxon>Dikarya</taxon>
        <taxon>Basidiomycota</taxon>
        <taxon>Agaricomycotina</taxon>
        <taxon>Agaricomycetes</taxon>
        <taxon>Agaricomycetidae</taxon>
        <taxon>Agaricales</taxon>
        <taxon>Tricholomatineae</taxon>
        <taxon>Lyophyllaceae</taxon>
        <taxon>Tricholomella</taxon>
    </lineage>
</organism>
<sequence>MKERRVGRKIARHMTVRDIPRPRIVRGHLRRFYRVHLALDDSAPLRGEHGNRMPIRHLLRIRVFTSFISSHRYYAQRKMPASKSVKLNTGTEMPTVGLGTWKSAPGAVEHAVEFALKHGYKSIDTAAAYQNEAEVGVGIKASGVARGDFFLTTKLDNPDHENVEEALEKSLKNLGTDYLDLWLMHWPAPMTPGSKGPVQGIDWLNTWKSMEKLYKAHPEKLKAIGVSNFSVEFLERLLANSEIVPAVNQVELHPSCPQQDVVDFCNARGIIVTAYSPLGSDNSPLLNNEVVKKIADKYSVQPANVLISLQANRPGVNVLPKSVTNSRIASNFNVIDLTEEEVKELNAIDKTLHFRACHPSWTGFGSLGFPDCKDADKDL</sequence>
<reference evidence="5 6" key="1">
    <citation type="journal article" date="2020" name="ISME J.">
        <title>Uncovering the hidden diversity of litter-decomposition mechanisms in mushroom-forming fungi.</title>
        <authorList>
            <person name="Floudas D."/>
            <person name="Bentzer J."/>
            <person name="Ahren D."/>
            <person name="Johansson T."/>
            <person name="Persson P."/>
            <person name="Tunlid A."/>
        </authorList>
    </citation>
    <scope>NUCLEOTIDE SEQUENCE [LARGE SCALE GENOMIC DNA]</scope>
    <source>
        <strain evidence="5 6">CBS 661.87</strain>
    </source>
</reference>
<evidence type="ECO:0000256" key="2">
    <source>
        <dbReference type="ARBA" id="ARBA00022857"/>
    </source>
</evidence>
<evidence type="ECO:0000256" key="3">
    <source>
        <dbReference type="ARBA" id="ARBA00023002"/>
    </source>
</evidence>
<name>A0A8H5M391_9AGAR</name>
<evidence type="ECO:0000256" key="1">
    <source>
        <dbReference type="ARBA" id="ARBA00007905"/>
    </source>
</evidence>